<protein>
    <recommendedName>
        <fullName evidence="4">Sulfotransferase</fullName>
    </recommendedName>
</protein>
<sequence>MAESPFFIIGCGRSGNTLLRSMLNRHPRIAIPLESLFIPDYLRADPSIPLERLKTLLVKEHEIREWQLPLRREDLDGCHTPVDLITRVHELYMAAQHKTIWGQKTPRLIRFAQELKQCYPRARFIHIIRDPRAVVNSLIASDTHRSSAYHGAQRWVHDVNRGLELKRQHPEAVLEVSYEALVTHPTQTLRTICAFLKVDFADEMLHYYEDSKTDFSSKFFHDMVQNLDKPPDPSRIERWRTTLSARQVRLIEMLCADTMHHLGYLPEHHGATVSPLYVRLTQMQRVLGLSRQLWHYGRRRPGYLVCNVRRKLALGLLFHDLAGIHR</sequence>
<dbReference type="GO" id="GO:0008476">
    <property type="term" value="F:protein-tyrosine sulfotransferase activity"/>
    <property type="evidence" value="ECO:0007669"/>
    <property type="project" value="InterPro"/>
</dbReference>
<dbReference type="PANTHER" id="PTHR12788">
    <property type="entry name" value="PROTEIN-TYROSINE SULFOTRANSFERASE 2"/>
    <property type="match status" value="1"/>
</dbReference>
<evidence type="ECO:0000256" key="1">
    <source>
        <dbReference type="ARBA" id="ARBA00022679"/>
    </source>
</evidence>
<dbReference type="InterPro" id="IPR026634">
    <property type="entry name" value="TPST-like"/>
</dbReference>
<comment type="caution">
    <text evidence="2">The sequence shown here is derived from an EMBL/GenBank/DDBJ whole genome shotgun (WGS) entry which is preliminary data.</text>
</comment>
<evidence type="ECO:0000313" key="3">
    <source>
        <dbReference type="Proteomes" id="UP000649604"/>
    </source>
</evidence>
<name>A0A9D5JXX3_9BACT</name>
<proteinExistence type="predicted"/>
<reference evidence="2" key="1">
    <citation type="submission" date="2019-11" db="EMBL/GenBank/DDBJ databases">
        <title>Microbial mats filling the niche in hypersaline microbial mats.</title>
        <authorList>
            <person name="Wong H.L."/>
            <person name="Macleod F.I."/>
            <person name="White R.A. III"/>
            <person name="Burns B.P."/>
        </authorList>
    </citation>
    <scope>NUCLEOTIDE SEQUENCE</scope>
    <source>
        <strain evidence="2">Rbin_158</strain>
    </source>
</reference>
<dbReference type="Pfam" id="PF13469">
    <property type="entry name" value="Sulfotransfer_3"/>
    <property type="match status" value="1"/>
</dbReference>
<dbReference type="AlphaFoldDB" id="A0A9D5JXX3"/>
<dbReference type="InterPro" id="IPR027417">
    <property type="entry name" value="P-loop_NTPase"/>
</dbReference>
<organism evidence="2 3">
    <name type="scientific">candidate division KSB3 bacterium</name>
    <dbReference type="NCBI Taxonomy" id="2044937"/>
    <lineage>
        <taxon>Bacteria</taxon>
        <taxon>candidate division KSB3</taxon>
    </lineage>
</organism>
<evidence type="ECO:0008006" key="4">
    <source>
        <dbReference type="Google" id="ProtNLM"/>
    </source>
</evidence>
<accession>A0A9D5JXX3</accession>
<evidence type="ECO:0000313" key="2">
    <source>
        <dbReference type="EMBL" id="MBD3326155.1"/>
    </source>
</evidence>
<dbReference type="Gene3D" id="3.40.50.300">
    <property type="entry name" value="P-loop containing nucleotide triphosphate hydrolases"/>
    <property type="match status" value="1"/>
</dbReference>
<keyword evidence="1" id="KW-0808">Transferase</keyword>
<dbReference type="SUPFAM" id="SSF52540">
    <property type="entry name" value="P-loop containing nucleoside triphosphate hydrolases"/>
    <property type="match status" value="1"/>
</dbReference>
<dbReference type="EMBL" id="WJJP01000531">
    <property type="protein sequence ID" value="MBD3326155.1"/>
    <property type="molecule type" value="Genomic_DNA"/>
</dbReference>
<gene>
    <name evidence="2" type="ORF">GF339_16330</name>
</gene>
<dbReference type="PANTHER" id="PTHR12788:SF10">
    <property type="entry name" value="PROTEIN-TYROSINE SULFOTRANSFERASE"/>
    <property type="match status" value="1"/>
</dbReference>
<dbReference type="Proteomes" id="UP000649604">
    <property type="component" value="Unassembled WGS sequence"/>
</dbReference>